<feature type="compositionally biased region" description="Gly residues" evidence="1">
    <location>
        <begin position="245"/>
        <end position="260"/>
    </location>
</feature>
<dbReference type="AlphaFoldDB" id="A0AA38SH35"/>
<feature type="compositionally biased region" description="Polar residues" evidence="1">
    <location>
        <begin position="309"/>
        <end position="319"/>
    </location>
</feature>
<protein>
    <submittedName>
        <fullName evidence="2">Uncharacterized protein</fullName>
    </submittedName>
</protein>
<feature type="compositionally biased region" description="Basic and acidic residues" evidence="1">
    <location>
        <begin position="287"/>
        <end position="298"/>
    </location>
</feature>
<sequence length="319" mass="36124">MIHFLDLLDENLVKSIREGPIRPTVTVAAVPHTDTCPALPAYVVEKPIERHLIDKCALTLLIMALPNDMYAQVESLTNARDYEVNDLRRLGVEKTKYEVNVKFLKNLTQEWQNMAINIQLSRNLGAMGLHDLFSMMVQHEENITDGRSKRGIDPLALSAVPFGGPNSSPIQPTSLNNMPLPQHPEDFNHEFNRNFNQGMQHPDDPMIITISDEELFNMNESLALISHNMQRLNVNRGFTSSRGSGFQGGNRMGQGRGGHQSSGRYQFNEQRRGGYQQGERYPSYDQGRNEQGRFRDNPQGDSTYIDYQGGSNYQGNWRG</sequence>
<evidence type="ECO:0000313" key="3">
    <source>
        <dbReference type="Proteomes" id="UP001172457"/>
    </source>
</evidence>
<dbReference type="EMBL" id="JARYMX010000007">
    <property type="protein sequence ID" value="KAJ9542233.1"/>
    <property type="molecule type" value="Genomic_DNA"/>
</dbReference>
<dbReference type="Proteomes" id="UP001172457">
    <property type="component" value="Chromosome 7"/>
</dbReference>
<evidence type="ECO:0000313" key="2">
    <source>
        <dbReference type="EMBL" id="KAJ9542233.1"/>
    </source>
</evidence>
<proteinExistence type="predicted"/>
<comment type="caution">
    <text evidence="2">The sequence shown here is derived from an EMBL/GenBank/DDBJ whole genome shotgun (WGS) entry which is preliminary data.</text>
</comment>
<keyword evidence="3" id="KW-1185">Reference proteome</keyword>
<feature type="region of interest" description="Disordered" evidence="1">
    <location>
        <begin position="239"/>
        <end position="319"/>
    </location>
</feature>
<accession>A0AA38SH35</accession>
<organism evidence="2 3">
    <name type="scientific">Centaurea solstitialis</name>
    <name type="common">yellow star-thistle</name>
    <dbReference type="NCBI Taxonomy" id="347529"/>
    <lineage>
        <taxon>Eukaryota</taxon>
        <taxon>Viridiplantae</taxon>
        <taxon>Streptophyta</taxon>
        <taxon>Embryophyta</taxon>
        <taxon>Tracheophyta</taxon>
        <taxon>Spermatophyta</taxon>
        <taxon>Magnoliopsida</taxon>
        <taxon>eudicotyledons</taxon>
        <taxon>Gunneridae</taxon>
        <taxon>Pentapetalae</taxon>
        <taxon>asterids</taxon>
        <taxon>campanulids</taxon>
        <taxon>Asterales</taxon>
        <taxon>Asteraceae</taxon>
        <taxon>Carduoideae</taxon>
        <taxon>Cardueae</taxon>
        <taxon>Centaureinae</taxon>
        <taxon>Centaurea</taxon>
    </lineage>
</organism>
<evidence type="ECO:0000256" key="1">
    <source>
        <dbReference type="SAM" id="MobiDB-lite"/>
    </source>
</evidence>
<reference evidence="2" key="1">
    <citation type="submission" date="2023-03" db="EMBL/GenBank/DDBJ databases">
        <title>Chromosome-scale reference genome and RAD-based genetic map of yellow starthistle (Centaurea solstitialis) reveal putative structural variation and QTLs associated with invader traits.</title>
        <authorList>
            <person name="Reatini B."/>
            <person name="Cang F.A."/>
            <person name="Jiang Q."/>
            <person name="Mckibben M.T.W."/>
            <person name="Barker M.S."/>
            <person name="Rieseberg L.H."/>
            <person name="Dlugosch K.M."/>
        </authorList>
    </citation>
    <scope>NUCLEOTIDE SEQUENCE</scope>
    <source>
        <strain evidence="2">CAN-66</strain>
        <tissue evidence="2">Leaf</tissue>
    </source>
</reference>
<name>A0AA38SH35_9ASTR</name>
<gene>
    <name evidence="2" type="ORF">OSB04_028739</name>
</gene>